<dbReference type="Pfam" id="PF01134">
    <property type="entry name" value="GIDA"/>
    <property type="match status" value="1"/>
</dbReference>
<dbReference type="PROSITE" id="PS01281">
    <property type="entry name" value="GIDA_2"/>
    <property type="match status" value="1"/>
</dbReference>
<dbReference type="GO" id="GO:0070899">
    <property type="term" value="P:mitochondrial tRNA wobble uridine modification"/>
    <property type="evidence" value="ECO:0007669"/>
    <property type="project" value="UniProtKB-ARBA"/>
</dbReference>
<comment type="cofactor">
    <cofactor evidence="1">
        <name>FAD</name>
        <dbReference type="ChEBI" id="CHEBI:57692"/>
    </cofactor>
</comment>
<dbReference type="Gene3D" id="3.50.50.60">
    <property type="entry name" value="FAD/NAD(P)-binding domain"/>
    <property type="match status" value="2"/>
</dbReference>
<evidence type="ECO:0000259" key="5">
    <source>
        <dbReference type="SMART" id="SM01228"/>
    </source>
</evidence>
<dbReference type="InterPro" id="IPR049312">
    <property type="entry name" value="GIDA_C_N"/>
</dbReference>
<evidence type="ECO:0000313" key="7">
    <source>
        <dbReference type="Proteomes" id="UP000007799"/>
    </source>
</evidence>
<proteinExistence type="inferred from homology"/>
<accession>F2U095</accession>
<gene>
    <name evidence="6" type="ORF">PTSG_11724</name>
</gene>
<organism evidence="7">
    <name type="scientific">Salpingoeca rosetta (strain ATCC 50818 / BSB-021)</name>
    <dbReference type="NCBI Taxonomy" id="946362"/>
    <lineage>
        <taxon>Eukaryota</taxon>
        <taxon>Choanoflagellata</taxon>
        <taxon>Craspedida</taxon>
        <taxon>Salpingoecidae</taxon>
        <taxon>Salpingoeca</taxon>
    </lineage>
</organism>
<dbReference type="InterPro" id="IPR044920">
    <property type="entry name" value="MnmG_C_subdom_sf"/>
</dbReference>
<dbReference type="InterPro" id="IPR047001">
    <property type="entry name" value="MnmG_C_subdom"/>
</dbReference>
<name>F2U095_SALR5</name>
<dbReference type="Gene3D" id="1.10.150.570">
    <property type="entry name" value="GidA associated domain, C-terminal subdomain"/>
    <property type="match status" value="1"/>
</dbReference>
<reference evidence="6" key="1">
    <citation type="submission" date="2009-08" db="EMBL/GenBank/DDBJ databases">
        <title>Annotation of Salpingoeca rosetta.</title>
        <authorList>
            <consortium name="The Broad Institute Genome Sequencing Platform"/>
            <person name="Russ C."/>
            <person name="Cuomo C."/>
            <person name="Burger G."/>
            <person name="Gray M.W."/>
            <person name="Holland P.W.H."/>
            <person name="King N."/>
            <person name="Lang F.B.F."/>
            <person name="Roger A.J."/>
            <person name="Ruiz-Trillo I."/>
            <person name="Young S.K."/>
            <person name="Zeng Q."/>
            <person name="Gargeya S."/>
            <person name="Alvarado L."/>
            <person name="Berlin A."/>
            <person name="Chapman S.B."/>
            <person name="Chen Z."/>
            <person name="Freedman E."/>
            <person name="Gellesch M."/>
            <person name="Goldberg J."/>
            <person name="Griggs A."/>
            <person name="Gujja S."/>
            <person name="Heilman E."/>
            <person name="Heiman D."/>
            <person name="Howarth C."/>
            <person name="Mehta T."/>
            <person name="Neiman D."/>
            <person name="Pearson M."/>
            <person name="Roberts A."/>
            <person name="Saif S."/>
            <person name="Shea T."/>
            <person name="Shenoy N."/>
            <person name="Sisk P."/>
            <person name="Stolte C."/>
            <person name="Sykes S."/>
            <person name="White J."/>
            <person name="Yandava C."/>
            <person name="Haas B."/>
            <person name="Nusbaum C."/>
            <person name="Birren B."/>
        </authorList>
    </citation>
    <scope>NUCLEOTIDE SEQUENCE [LARGE SCALE GENOMIC DNA]</scope>
    <source>
        <strain evidence="6">ATCC 50818</strain>
    </source>
</reference>
<evidence type="ECO:0000313" key="6">
    <source>
        <dbReference type="EMBL" id="EGD80823.1"/>
    </source>
</evidence>
<dbReference type="PROSITE" id="PS01280">
    <property type="entry name" value="GIDA_1"/>
    <property type="match status" value="1"/>
</dbReference>
<dbReference type="KEGG" id="sre:PTSG_11724"/>
<dbReference type="GeneID" id="16077981"/>
<dbReference type="OMA" id="CNPAMGG"/>
<evidence type="ECO:0000256" key="3">
    <source>
        <dbReference type="ARBA" id="ARBA00022630"/>
    </source>
</evidence>
<dbReference type="InterPro" id="IPR020595">
    <property type="entry name" value="MnmG-rel_CS"/>
</dbReference>
<protein>
    <recommendedName>
        <fullName evidence="5">tRNA uridine 5-carboxymethylaminomethyl modification enzyme C-terminal subdomain domain-containing protein</fullName>
    </recommendedName>
</protein>
<dbReference type="Pfam" id="PF13932">
    <property type="entry name" value="SAM_GIDA_C"/>
    <property type="match status" value="1"/>
</dbReference>
<dbReference type="FunFam" id="3.50.50.60:FF:000002">
    <property type="entry name" value="tRNA uridine 5-carboxymethylaminomethyl modification enzyme MnmG"/>
    <property type="match status" value="1"/>
</dbReference>
<dbReference type="InterPro" id="IPR036188">
    <property type="entry name" value="FAD/NAD-bd_sf"/>
</dbReference>
<sequence length="540" mass="60015">MEHSKGCGTAGRWSWWCGTGEGRSLNNSQAQLQQRRNVHYDVVVIGGGHAGCEAAAASARVGARTVLVTQKKDTIGTQRIPAGRKGEGPTTRLAQVLQDDCQFRMGRLRTGTPPRLHVDSIDFSGMVEQKSEYPPVPFSFLTDQVDQIDNLVSCHMTYTNAEAHAIVHETLHENCHIQEEVTGPRYCPSIESKVLRFTDRDQHQVWLEPEGLNSEVIYPNGISMTMPEEAQQRFIRLMPGLQNATIVQPGYGVAYDYIDPRELQHTLETKKVAGLFLAGQINGTTGYEEAASQGIIAGVNAASAARALPPLVLDRAQAYIGVLIDDLVTNGVSEPYRMFTSRAEYRMTIRADNADVRLTELGYKAGCVSEDRYQQSKATTDQLVACLDAMRACSLSVHEWEKFVSLQKPMAHDGKQRSALDLVGKRFVDMEQLVTMVPELKHADHSMRERIFIEALYDQFKKKQESSIRQYRKEEQLVLPEDLDYDKVPSLPREAVDALKAARPATLGAASRLRGVSAASCITLLTHVRKRKMAANVEMA</sequence>
<dbReference type="RefSeq" id="XP_004997384.1">
    <property type="nucleotide sequence ID" value="XM_004997327.1"/>
</dbReference>
<dbReference type="InterPro" id="IPR026904">
    <property type="entry name" value="MnmG_C"/>
</dbReference>
<dbReference type="GO" id="GO:0050660">
    <property type="term" value="F:flavin adenine dinucleotide binding"/>
    <property type="evidence" value="ECO:0007669"/>
    <property type="project" value="InterPro"/>
</dbReference>
<dbReference type="InParanoid" id="F2U095"/>
<dbReference type="InterPro" id="IPR040131">
    <property type="entry name" value="MnmG_N"/>
</dbReference>
<dbReference type="EMBL" id="GL832958">
    <property type="protein sequence ID" value="EGD80823.1"/>
    <property type="molecule type" value="Genomic_DNA"/>
</dbReference>
<dbReference type="eggNOG" id="KOG2311">
    <property type="taxonomic scope" value="Eukaryota"/>
</dbReference>
<dbReference type="SMART" id="SM01228">
    <property type="entry name" value="GIDA_assoc_3"/>
    <property type="match status" value="1"/>
</dbReference>
<dbReference type="FunFam" id="1.10.150.570:FF:000001">
    <property type="entry name" value="tRNA uridine 5-carboxymethylaminomethyl modification enzyme MnmG"/>
    <property type="match status" value="1"/>
</dbReference>
<dbReference type="FunCoup" id="F2U095">
    <property type="interactions" value="820"/>
</dbReference>
<evidence type="ECO:0000256" key="4">
    <source>
        <dbReference type="ARBA" id="ARBA00022827"/>
    </source>
</evidence>
<dbReference type="STRING" id="946362.F2U095"/>
<keyword evidence="3" id="KW-0285">Flavoprotein</keyword>
<dbReference type="InterPro" id="IPR002218">
    <property type="entry name" value="MnmG-rel"/>
</dbReference>
<dbReference type="Proteomes" id="UP000007799">
    <property type="component" value="Unassembled WGS sequence"/>
</dbReference>
<dbReference type="GO" id="GO:0030488">
    <property type="term" value="P:tRNA methylation"/>
    <property type="evidence" value="ECO:0007669"/>
    <property type="project" value="TreeGrafter"/>
</dbReference>
<comment type="similarity">
    <text evidence="2">Belongs to the MnmG family.</text>
</comment>
<dbReference type="PANTHER" id="PTHR11806">
    <property type="entry name" value="GLUCOSE INHIBITED DIVISION PROTEIN A"/>
    <property type="match status" value="1"/>
</dbReference>
<dbReference type="SUPFAM" id="SSF51905">
    <property type="entry name" value="FAD/NAD(P)-binding domain"/>
    <property type="match status" value="1"/>
</dbReference>
<evidence type="ECO:0000256" key="2">
    <source>
        <dbReference type="ARBA" id="ARBA00007653"/>
    </source>
</evidence>
<dbReference type="OrthoDB" id="3329at2759"/>
<dbReference type="Pfam" id="PF21680">
    <property type="entry name" value="GIDA_C_1st"/>
    <property type="match status" value="1"/>
</dbReference>
<dbReference type="PANTHER" id="PTHR11806:SF0">
    <property type="entry name" value="PROTEIN MTO1 HOMOLOG, MITOCHONDRIAL"/>
    <property type="match status" value="1"/>
</dbReference>
<keyword evidence="4" id="KW-0274">FAD</keyword>
<feature type="domain" description="tRNA uridine 5-carboxymethylaminomethyl modification enzyme C-terminal subdomain" evidence="5">
    <location>
        <begin position="455"/>
        <end position="526"/>
    </location>
</feature>
<dbReference type="GO" id="GO:0005739">
    <property type="term" value="C:mitochondrion"/>
    <property type="evidence" value="ECO:0007669"/>
    <property type="project" value="GOC"/>
</dbReference>
<dbReference type="AlphaFoldDB" id="F2U095"/>
<dbReference type="Gene3D" id="2.40.30.260">
    <property type="match status" value="1"/>
</dbReference>
<evidence type="ECO:0000256" key="1">
    <source>
        <dbReference type="ARBA" id="ARBA00001974"/>
    </source>
</evidence>
<keyword evidence="7" id="KW-1185">Reference proteome</keyword>